<dbReference type="NCBIfam" id="TIGR00427">
    <property type="entry name" value="NAAT family transporter"/>
    <property type="match status" value="1"/>
</dbReference>
<feature type="transmembrane region" description="Helical" evidence="7">
    <location>
        <begin position="179"/>
        <end position="198"/>
    </location>
</feature>
<feature type="transmembrane region" description="Helical" evidence="7">
    <location>
        <begin position="6"/>
        <end position="27"/>
    </location>
</feature>
<keyword evidence="3" id="KW-1003">Cell membrane</keyword>
<evidence type="ECO:0000313" key="9">
    <source>
        <dbReference type="Proteomes" id="UP000598488"/>
    </source>
</evidence>
<evidence type="ECO:0000313" key="8">
    <source>
        <dbReference type="EMBL" id="MBJ7551071.1"/>
    </source>
</evidence>
<evidence type="ECO:0000256" key="2">
    <source>
        <dbReference type="ARBA" id="ARBA00009784"/>
    </source>
</evidence>
<dbReference type="InterPro" id="IPR002771">
    <property type="entry name" value="Multi_antbiot-R_MarC"/>
</dbReference>
<feature type="transmembrane region" description="Helical" evidence="7">
    <location>
        <begin position="39"/>
        <end position="65"/>
    </location>
</feature>
<protein>
    <recommendedName>
        <fullName evidence="7">UPF0056 membrane protein</fullName>
    </recommendedName>
</protein>
<feature type="transmembrane region" description="Helical" evidence="7">
    <location>
        <begin position="109"/>
        <end position="130"/>
    </location>
</feature>
<evidence type="ECO:0000256" key="5">
    <source>
        <dbReference type="ARBA" id="ARBA00022989"/>
    </source>
</evidence>
<keyword evidence="4 7" id="KW-0812">Transmembrane</keyword>
<organism evidence="8 9">
    <name type="scientific">Marinomonas ostreistagni</name>
    <dbReference type="NCBI Taxonomy" id="359209"/>
    <lineage>
        <taxon>Bacteria</taxon>
        <taxon>Pseudomonadati</taxon>
        <taxon>Pseudomonadota</taxon>
        <taxon>Gammaproteobacteria</taxon>
        <taxon>Oceanospirillales</taxon>
        <taxon>Oceanospirillaceae</taxon>
        <taxon>Marinomonas</taxon>
    </lineage>
</organism>
<dbReference type="RefSeq" id="WP_199462664.1">
    <property type="nucleotide sequence ID" value="NZ_JAEMUH010000008.1"/>
</dbReference>
<evidence type="ECO:0000256" key="6">
    <source>
        <dbReference type="ARBA" id="ARBA00023136"/>
    </source>
</evidence>
<evidence type="ECO:0000256" key="7">
    <source>
        <dbReference type="RuleBase" id="RU362048"/>
    </source>
</evidence>
<proteinExistence type="inferred from homology"/>
<reference evidence="8 9" key="1">
    <citation type="submission" date="2020-12" db="EMBL/GenBank/DDBJ databases">
        <title>Comparative genome analysis of fungal antagonists Marinomonas ostreistagni 398 and M. spartinae 468.</title>
        <authorList>
            <person name="Fields J.L."/>
            <person name="Mavrodi O.V."/>
            <person name="Biber P.D."/>
            <person name="Indest K.J."/>
            <person name="Mavrodi D.V."/>
        </authorList>
    </citation>
    <scope>NUCLEOTIDE SEQUENCE [LARGE SCALE GENOMIC DNA]</scope>
    <source>
        <strain evidence="8 9">USM7</strain>
    </source>
</reference>
<gene>
    <name evidence="8" type="ORF">JHD44_10290</name>
</gene>
<evidence type="ECO:0000256" key="1">
    <source>
        <dbReference type="ARBA" id="ARBA00004651"/>
    </source>
</evidence>
<feature type="transmembrane region" description="Helical" evidence="7">
    <location>
        <begin position="71"/>
        <end position="88"/>
    </location>
</feature>
<evidence type="ECO:0000256" key="3">
    <source>
        <dbReference type="ARBA" id="ARBA00022475"/>
    </source>
</evidence>
<sequence>MSLLLSTWIKFFFLFAPFFVMSMFLALTRGETPEARRHVANKSIIAALAIALVLMFFGSTLFAVLGITLDSFRIGAGILLFMSAISLVKDGTRNHATGMPNEERDDISVVPLAVPTIIGPATIGTILVYGAEFKGWEFAIGLMGLVAALLTLGVLLYCSSIIERLLGRTGLNILSKITGLILAAMAAQIFMGGVMGFLQPSAG</sequence>
<keyword evidence="9" id="KW-1185">Reference proteome</keyword>
<accession>A0ABS0ZBN5</accession>
<comment type="subcellular location">
    <subcellularLocation>
        <location evidence="1 7">Cell membrane</location>
        <topology evidence="1 7">Multi-pass membrane protein</topology>
    </subcellularLocation>
</comment>
<dbReference type="Proteomes" id="UP000598488">
    <property type="component" value="Unassembled WGS sequence"/>
</dbReference>
<feature type="transmembrane region" description="Helical" evidence="7">
    <location>
        <begin position="136"/>
        <end position="158"/>
    </location>
</feature>
<dbReference type="PANTHER" id="PTHR33508:SF1">
    <property type="entry name" value="UPF0056 MEMBRANE PROTEIN YHCE"/>
    <property type="match status" value="1"/>
</dbReference>
<dbReference type="EMBL" id="JAEMUH010000008">
    <property type="protein sequence ID" value="MBJ7551071.1"/>
    <property type="molecule type" value="Genomic_DNA"/>
</dbReference>
<comment type="caution">
    <text evidence="8">The sequence shown here is derived from an EMBL/GenBank/DDBJ whole genome shotgun (WGS) entry which is preliminary data.</text>
</comment>
<keyword evidence="5 7" id="KW-1133">Transmembrane helix</keyword>
<keyword evidence="6 7" id="KW-0472">Membrane</keyword>
<comment type="similarity">
    <text evidence="2 7">Belongs to the UPF0056 (MarC) family.</text>
</comment>
<name>A0ABS0ZBN5_9GAMM</name>
<evidence type="ECO:0000256" key="4">
    <source>
        <dbReference type="ARBA" id="ARBA00022692"/>
    </source>
</evidence>
<dbReference type="PANTHER" id="PTHR33508">
    <property type="entry name" value="UPF0056 MEMBRANE PROTEIN YHCE"/>
    <property type="match status" value="1"/>
</dbReference>
<dbReference type="Pfam" id="PF01914">
    <property type="entry name" value="MarC"/>
    <property type="match status" value="1"/>
</dbReference>